<reference evidence="1" key="1">
    <citation type="submission" date="2021-04" db="EMBL/GenBank/DDBJ databases">
        <title>Whole genome sequencing of Enterococci isolates from hospitalized patients.</title>
        <authorList>
            <person name="Ogoti B.M."/>
            <person name="Onyambu F.G."/>
        </authorList>
    </citation>
    <scope>NUCLEOTIDE SEQUENCE</scope>
    <source>
        <strain evidence="1">242</strain>
    </source>
</reference>
<dbReference type="AlphaFoldDB" id="A0A941FPG0"/>
<sequence length="131" mass="14458">MKALSFHLVIMGIFLGAASFSDHRNKTAYHGTESQFIITFTDQPNIDGNSLKDSLAVRKANGYCFVIKSTEVEQEKLSQFLRISLSCPAEGTFASSRKTGMKTVSITSVIFSAKAPIGYSKRIPFHFKNAK</sequence>
<comment type="caution">
    <text evidence="1">The sequence shown here is derived from an EMBL/GenBank/DDBJ whole genome shotgun (WGS) entry which is preliminary data.</text>
</comment>
<proteinExistence type="predicted"/>
<name>A0A941FPG0_9BACI</name>
<dbReference type="EMBL" id="JAGTPW010000030">
    <property type="protein sequence ID" value="MBR8645250.1"/>
    <property type="molecule type" value="Genomic_DNA"/>
</dbReference>
<accession>A0A941FPG0</accession>
<evidence type="ECO:0000313" key="2">
    <source>
        <dbReference type="Proteomes" id="UP000680045"/>
    </source>
</evidence>
<protein>
    <submittedName>
        <fullName evidence="1">Uncharacterized protein</fullName>
    </submittedName>
</protein>
<dbReference type="Proteomes" id="UP000680045">
    <property type="component" value="Unassembled WGS sequence"/>
</dbReference>
<evidence type="ECO:0000313" key="1">
    <source>
        <dbReference type="EMBL" id="MBR8645250.1"/>
    </source>
</evidence>
<organism evidence="1 2">
    <name type="scientific">Peribacillus frigoritolerans</name>
    <dbReference type="NCBI Taxonomy" id="450367"/>
    <lineage>
        <taxon>Bacteria</taxon>
        <taxon>Bacillati</taxon>
        <taxon>Bacillota</taxon>
        <taxon>Bacilli</taxon>
        <taxon>Bacillales</taxon>
        <taxon>Bacillaceae</taxon>
        <taxon>Peribacillus</taxon>
    </lineage>
</organism>
<gene>
    <name evidence="1" type="ORF">KEH51_16845</name>
</gene>